<evidence type="ECO:0000313" key="2">
    <source>
        <dbReference type="Proteomes" id="UP001592531"/>
    </source>
</evidence>
<name>A0ABV6VXV5_9ACTN</name>
<organism evidence="1 2">
    <name type="scientific">Streptacidiphilus cavernicola</name>
    <dbReference type="NCBI Taxonomy" id="3342716"/>
    <lineage>
        <taxon>Bacteria</taxon>
        <taxon>Bacillati</taxon>
        <taxon>Actinomycetota</taxon>
        <taxon>Actinomycetes</taxon>
        <taxon>Kitasatosporales</taxon>
        <taxon>Streptomycetaceae</taxon>
        <taxon>Streptacidiphilus</taxon>
    </lineage>
</organism>
<dbReference type="Proteomes" id="UP001592531">
    <property type="component" value="Unassembled WGS sequence"/>
</dbReference>
<evidence type="ECO:0000313" key="1">
    <source>
        <dbReference type="EMBL" id="MFC1418605.1"/>
    </source>
</evidence>
<dbReference type="InterPro" id="IPR045993">
    <property type="entry name" value="DUF5949"/>
</dbReference>
<comment type="caution">
    <text evidence="1">The sequence shown here is derived from an EMBL/GenBank/DDBJ whole genome shotgun (WGS) entry which is preliminary data.</text>
</comment>
<dbReference type="EMBL" id="JBHFAB010000013">
    <property type="protein sequence ID" value="MFC1418605.1"/>
    <property type="molecule type" value="Genomic_DNA"/>
</dbReference>
<proteinExistence type="predicted"/>
<reference evidence="1 2" key="1">
    <citation type="submission" date="2024-09" db="EMBL/GenBank/DDBJ databases">
        <authorList>
            <person name="Lee S.D."/>
        </authorList>
    </citation>
    <scope>NUCLEOTIDE SEQUENCE [LARGE SCALE GENOMIC DNA]</scope>
    <source>
        <strain evidence="1 2">N8-3</strain>
    </source>
</reference>
<dbReference type="Pfam" id="PF19374">
    <property type="entry name" value="DUF5949"/>
    <property type="match status" value="1"/>
</dbReference>
<gene>
    <name evidence="1" type="ORF">ACEZDE_18500</name>
</gene>
<protein>
    <submittedName>
        <fullName evidence="1">DUF5949 family protein</fullName>
    </submittedName>
</protein>
<accession>A0ABV6VXV5</accession>
<keyword evidence="2" id="KW-1185">Reference proteome</keyword>
<sequence>MGRQKPGKPRREPSEYNPLTGLFGQLIMTGWIGEDPRDGTDIAFIYLGTPADGATGTPAAEAMAAAASALGLNPQPGSMTENPAASTHLTFTDDGWAQLSFPSGENVQHPGSLEWRTVAQHRGTAVLVLTYLPLLPGEDTTAHCDQALAAGQFTLGLIPVR</sequence>
<dbReference type="RefSeq" id="WP_380537401.1">
    <property type="nucleotide sequence ID" value="NZ_JBHFAB010000013.1"/>
</dbReference>